<dbReference type="RefSeq" id="WP_072780704.1">
    <property type="nucleotide sequence ID" value="NZ_FRCX01000001.1"/>
</dbReference>
<gene>
    <name evidence="2" type="ORF">SAMN05192549_101251</name>
</gene>
<feature type="transmembrane region" description="Helical" evidence="1">
    <location>
        <begin position="62"/>
        <end position="81"/>
    </location>
</feature>
<keyword evidence="1" id="KW-0812">Transmembrane</keyword>
<organism evidence="2 3">
    <name type="scientific">Duganella sacchari</name>
    <dbReference type="NCBI Taxonomy" id="551987"/>
    <lineage>
        <taxon>Bacteria</taxon>
        <taxon>Pseudomonadati</taxon>
        <taxon>Pseudomonadota</taxon>
        <taxon>Betaproteobacteria</taxon>
        <taxon>Burkholderiales</taxon>
        <taxon>Oxalobacteraceae</taxon>
        <taxon>Telluria group</taxon>
        <taxon>Duganella</taxon>
    </lineage>
</organism>
<feature type="transmembrane region" description="Helical" evidence="1">
    <location>
        <begin position="7"/>
        <end position="25"/>
    </location>
</feature>
<accession>A0A1M7HRN5</accession>
<dbReference type="OrthoDB" id="8781726at2"/>
<dbReference type="AlphaFoldDB" id="A0A1M7HRN5"/>
<name>A0A1M7HRN5_9BURK</name>
<dbReference type="EMBL" id="FRCX01000001">
    <property type="protein sequence ID" value="SHM30777.1"/>
    <property type="molecule type" value="Genomic_DNA"/>
</dbReference>
<keyword evidence="1" id="KW-0472">Membrane</keyword>
<reference evidence="3" key="1">
    <citation type="submission" date="2016-11" db="EMBL/GenBank/DDBJ databases">
        <authorList>
            <person name="Varghese N."/>
            <person name="Submissions S."/>
        </authorList>
    </citation>
    <scope>NUCLEOTIDE SEQUENCE [LARGE SCALE GENOMIC DNA]</scope>
    <source>
        <strain evidence="3">Sac-22</strain>
    </source>
</reference>
<proteinExistence type="predicted"/>
<keyword evidence="1" id="KW-1133">Transmembrane helix</keyword>
<protein>
    <submittedName>
        <fullName evidence="2">Uncharacterized protein</fullName>
    </submittedName>
</protein>
<evidence type="ECO:0000313" key="2">
    <source>
        <dbReference type="EMBL" id="SHM30777.1"/>
    </source>
</evidence>
<dbReference type="STRING" id="551987.SAMN05192549_101251"/>
<sequence length="83" mass="9400">MAFIAECLISLLFNVVFYSIGRLIIPVLSLGHARAENVREVFDDRTFVYSRRDGKVSFSEPATSLIGLAFLILLAILYHYMSK</sequence>
<evidence type="ECO:0000313" key="3">
    <source>
        <dbReference type="Proteomes" id="UP000184339"/>
    </source>
</evidence>
<dbReference type="Proteomes" id="UP000184339">
    <property type="component" value="Unassembled WGS sequence"/>
</dbReference>
<keyword evidence="3" id="KW-1185">Reference proteome</keyword>
<evidence type="ECO:0000256" key="1">
    <source>
        <dbReference type="SAM" id="Phobius"/>
    </source>
</evidence>